<dbReference type="PRINTS" id="PR00420">
    <property type="entry name" value="RNGMNOXGNASE"/>
</dbReference>
<organism evidence="7 8">
    <name type="scientific">Lentinula aciculospora</name>
    <dbReference type="NCBI Taxonomy" id="153920"/>
    <lineage>
        <taxon>Eukaryota</taxon>
        <taxon>Fungi</taxon>
        <taxon>Dikarya</taxon>
        <taxon>Basidiomycota</taxon>
        <taxon>Agaricomycotina</taxon>
        <taxon>Agaricomycetes</taxon>
        <taxon>Agaricomycetidae</taxon>
        <taxon>Agaricales</taxon>
        <taxon>Marasmiineae</taxon>
        <taxon>Omphalotaceae</taxon>
        <taxon>Lentinula</taxon>
    </lineage>
</organism>
<keyword evidence="2" id="KW-0285">Flavoprotein</keyword>
<evidence type="ECO:0000256" key="2">
    <source>
        <dbReference type="ARBA" id="ARBA00022630"/>
    </source>
</evidence>
<keyword evidence="8" id="KW-1185">Reference proteome</keyword>
<reference evidence="7" key="1">
    <citation type="submission" date="2022-08" db="EMBL/GenBank/DDBJ databases">
        <title>A Global Phylogenomic Analysis of the Shiitake Genus Lentinula.</title>
        <authorList>
            <consortium name="DOE Joint Genome Institute"/>
            <person name="Sierra-Patev S."/>
            <person name="Min B."/>
            <person name="Naranjo-Ortiz M."/>
            <person name="Looney B."/>
            <person name="Konkel Z."/>
            <person name="Slot J.C."/>
            <person name="Sakamoto Y."/>
            <person name="Steenwyk J.L."/>
            <person name="Rokas A."/>
            <person name="Carro J."/>
            <person name="Camarero S."/>
            <person name="Ferreira P."/>
            <person name="Molpeceres G."/>
            <person name="Ruiz-Duenas F.J."/>
            <person name="Serrano A."/>
            <person name="Henrissat B."/>
            <person name="Drula E."/>
            <person name="Hughes K.W."/>
            <person name="Mata J.L."/>
            <person name="Ishikawa N.K."/>
            <person name="Vargas-Isla R."/>
            <person name="Ushijima S."/>
            <person name="Smith C.A."/>
            <person name="Ahrendt S."/>
            <person name="Andreopoulos W."/>
            <person name="He G."/>
            <person name="Labutti K."/>
            <person name="Lipzen A."/>
            <person name="Ng V."/>
            <person name="Riley R."/>
            <person name="Sandor L."/>
            <person name="Barry K."/>
            <person name="Martinez A.T."/>
            <person name="Xiao Y."/>
            <person name="Gibbons J.G."/>
            <person name="Terashima K."/>
            <person name="Grigoriev I.V."/>
            <person name="Hibbett D.S."/>
        </authorList>
    </citation>
    <scope>NUCLEOTIDE SEQUENCE</scope>
    <source>
        <strain evidence="7">JLM2183</strain>
    </source>
</reference>
<evidence type="ECO:0000256" key="3">
    <source>
        <dbReference type="ARBA" id="ARBA00022827"/>
    </source>
</evidence>
<evidence type="ECO:0000313" key="8">
    <source>
        <dbReference type="Proteomes" id="UP001150266"/>
    </source>
</evidence>
<name>A0A9W9DKD6_9AGAR</name>
<comment type="caution">
    <text evidence="7">The sequence shown here is derived from an EMBL/GenBank/DDBJ whole genome shotgun (WGS) entry which is preliminary data.</text>
</comment>
<feature type="domain" description="FAD-binding" evidence="6">
    <location>
        <begin position="7"/>
        <end position="172"/>
    </location>
</feature>
<sequence>MATKQHFQVTIIGAGIAGLTSAYVLKNAGIEVVVVEKSPEFVDLRDRGLRSPPNMTRLLQSLPGSANFLKVKARKCAGFCFIDFKSGSSELVGQIEFKDILQDLGSDFYLIPHQDLHDYLLGLCVGAGVDFRYNFEVVEIHTGDNQNATVMSKSGEIIDGADGKNSVARKILLEEQSDSTIQDLNNELTSDYIAPLIPEITGATISLPVSSLKSSHELQSLVDEEHLMVWMSSGNSVAGTVYGHDLYNLDLTLGGPAGQDETDDEWLLGKSVEGFLMHMNEPRHKKIVQLASTSHWSIQKMHSLQNYGFCRSQREERNNWLKTTLSESSTNDETAAHIWTTYVSQFDYDARDAVDEWWLNWARPIEFSKYININAPNGKIPRYCQYKQSMEVQHKPHKNQRIQAAVPFIADEEEGVEVFAKSEPGEESGDQNDDE</sequence>
<dbReference type="GO" id="GO:0071949">
    <property type="term" value="F:FAD binding"/>
    <property type="evidence" value="ECO:0007669"/>
    <property type="project" value="InterPro"/>
</dbReference>
<evidence type="ECO:0000256" key="4">
    <source>
        <dbReference type="ARBA" id="ARBA00023002"/>
    </source>
</evidence>
<keyword evidence="5" id="KW-0503">Monooxygenase</keyword>
<keyword evidence="3" id="KW-0274">FAD</keyword>
<dbReference type="Gene3D" id="3.50.50.60">
    <property type="entry name" value="FAD/NAD(P)-binding domain"/>
    <property type="match status" value="1"/>
</dbReference>
<evidence type="ECO:0000256" key="1">
    <source>
        <dbReference type="ARBA" id="ARBA00007992"/>
    </source>
</evidence>
<proteinExistence type="inferred from homology"/>
<keyword evidence="4" id="KW-0560">Oxidoreductase</keyword>
<dbReference type="AlphaFoldDB" id="A0A9W9DKD6"/>
<dbReference type="InterPro" id="IPR002938">
    <property type="entry name" value="FAD-bd"/>
</dbReference>
<dbReference type="Pfam" id="PF01494">
    <property type="entry name" value="FAD_binding_3"/>
    <property type="match status" value="1"/>
</dbReference>
<accession>A0A9W9DKD6</accession>
<evidence type="ECO:0000256" key="5">
    <source>
        <dbReference type="ARBA" id="ARBA00023033"/>
    </source>
</evidence>
<dbReference type="OrthoDB" id="5428495at2759"/>
<dbReference type="EMBL" id="JAOTPV010000018">
    <property type="protein sequence ID" value="KAJ4473095.1"/>
    <property type="molecule type" value="Genomic_DNA"/>
</dbReference>
<gene>
    <name evidence="7" type="ORF">J3R30DRAFT_3783085</name>
</gene>
<evidence type="ECO:0000313" key="7">
    <source>
        <dbReference type="EMBL" id="KAJ4473095.1"/>
    </source>
</evidence>
<dbReference type="InterPro" id="IPR036188">
    <property type="entry name" value="FAD/NAD-bd_sf"/>
</dbReference>
<dbReference type="PANTHER" id="PTHR13789">
    <property type="entry name" value="MONOOXYGENASE"/>
    <property type="match status" value="1"/>
</dbReference>
<protein>
    <recommendedName>
        <fullName evidence="6">FAD-binding domain-containing protein</fullName>
    </recommendedName>
</protein>
<evidence type="ECO:0000259" key="6">
    <source>
        <dbReference type="Pfam" id="PF01494"/>
    </source>
</evidence>
<dbReference type="PANTHER" id="PTHR13789:SF309">
    <property type="entry name" value="PUTATIVE (AFU_ORTHOLOGUE AFUA_6G14510)-RELATED"/>
    <property type="match status" value="1"/>
</dbReference>
<dbReference type="Proteomes" id="UP001150266">
    <property type="component" value="Unassembled WGS sequence"/>
</dbReference>
<comment type="similarity">
    <text evidence="1">Belongs to the paxM FAD-dependent monooxygenase family.</text>
</comment>
<dbReference type="InterPro" id="IPR050493">
    <property type="entry name" value="FAD-dep_Monooxygenase_BioMet"/>
</dbReference>
<dbReference type="SUPFAM" id="SSF51905">
    <property type="entry name" value="FAD/NAD(P)-binding domain"/>
    <property type="match status" value="1"/>
</dbReference>
<dbReference type="GO" id="GO:0004497">
    <property type="term" value="F:monooxygenase activity"/>
    <property type="evidence" value="ECO:0007669"/>
    <property type="project" value="UniProtKB-KW"/>
</dbReference>